<evidence type="ECO:0000313" key="7">
    <source>
        <dbReference type="EMBL" id="ABJ85143.1"/>
    </source>
</evidence>
<proteinExistence type="inferred from homology"/>
<keyword evidence="6" id="KW-0573">Peptidoglycan synthesis</keyword>
<feature type="transmembrane region" description="Helical" evidence="6">
    <location>
        <begin position="182"/>
        <end position="200"/>
    </location>
</feature>
<dbReference type="FunCoup" id="Q01YX2">
    <property type="interactions" value="337"/>
</dbReference>
<name>Q01YX2_SOLUE</name>
<gene>
    <name evidence="6" type="primary">rodA</name>
    <name evidence="7" type="ordered locus">Acid_4179</name>
</gene>
<dbReference type="PANTHER" id="PTHR30474">
    <property type="entry name" value="CELL CYCLE PROTEIN"/>
    <property type="match status" value="1"/>
</dbReference>
<dbReference type="GO" id="GO:0015648">
    <property type="term" value="F:lipid-linked peptidoglycan transporter activity"/>
    <property type="evidence" value="ECO:0007669"/>
    <property type="project" value="TreeGrafter"/>
</dbReference>
<comment type="pathway">
    <text evidence="6">Cell wall biogenesis; peptidoglycan biosynthesis.</text>
</comment>
<reference evidence="7" key="1">
    <citation type="submission" date="2006-10" db="EMBL/GenBank/DDBJ databases">
        <title>Complete sequence of Solibacter usitatus Ellin6076.</title>
        <authorList>
            <consortium name="US DOE Joint Genome Institute"/>
            <person name="Copeland A."/>
            <person name="Lucas S."/>
            <person name="Lapidus A."/>
            <person name="Barry K."/>
            <person name="Detter J.C."/>
            <person name="Glavina del Rio T."/>
            <person name="Hammon N."/>
            <person name="Israni S."/>
            <person name="Dalin E."/>
            <person name="Tice H."/>
            <person name="Pitluck S."/>
            <person name="Thompson L.S."/>
            <person name="Brettin T."/>
            <person name="Bruce D."/>
            <person name="Han C."/>
            <person name="Tapia R."/>
            <person name="Gilna P."/>
            <person name="Schmutz J."/>
            <person name="Larimer F."/>
            <person name="Land M."/>
            <person name="Hauser L."/>
            <person name="Kyrpides N."/>
            <person name="Mikhailova N."/>
            <person name="Janssen P.H."/>
            <person name="Kuske C.R."/>
            <person name="Richardson P."/>
        </authorList>
    </citation>
    <scope>NUCLEOTIDE SEQUENCE</scope>
    <source>
        <strain evidence="7">Ellin6076</strain>
    </source>
</reference>
<feature type="transmembrane region" description="Helical" evidence="6">
    <location>
        <begin position="12"/>
        <end position="30"/>
    </location>
</feature>
<evidence type="ECO:0000256" key="4">
    <source>
        <dbReference type="ARBA" id="ARBA00022989"/>
    </source>
</evidence>
<dbReference type="EMBL" id="CP000473">
    <property type="protein sequence ID" value="ABJ85143.1"/>
    <property type="molecule type" value="Genomic_DNA"/>
</dbReference>
<keyword evidence="5 6" id="KW-0472">Membrane</keyword>
<dbReference type="InterPro" id="IPR001182">
    <property type="entry name" value="FtsW/RodA"/>
</dbReference>
<feature type="transmembrane region" description="Helical" evidence="6">
    <location>
        <begin position="42"/>
        <end position="60"/>
    </location>
</feature>
<evidence type="ECO:0000256" key="2">
    <source>
        <dbReference type="ARBA" id="ARBA00022692"/>
    </source>
</evidence>
<evidence type="ECO:0000256" key="5">
    <source>
        <dbReference type="ARBA" id="ARBA00023136"/>
    </source>
</evidence>
<evidence type="ECO:0000256" key="1">
    <source>
        <dbReference type="ARBA" id="ARBA00004141"/>
    </source>
</evidence>
<dbReference type="NCBIfam" id="TIGR02210">
    <property type="entry name" value="rodA_shape"/>
    <property type="match status" value="1"/>
</dbReference>
<dbReference type="UniPathway" id="UPA00219"/>
<keyword evidence="2 6" id="KW-0812">Transmembrane</keyword>
<dbReference type="InParanoid" id="Q01YX2"/>
<dbReference type="GO" id="GO:0032153">
    <property type="term" value="C:cell division site"/>
    <property type="evidence" value="ECO:0007669"/>
    <property type="project" value="TreeGrafter"/>
</dbReference>
<protein>
    <recommendedName>
        <fullName evidence="6">Peptidoglycan glycosyltransferase RodA</fullName>
        <shortName evidence="6">PGT</shortName>
        <ecNumber evidence="6">2.4.99.28</ecNumber>
    </recommendedName>
    <alternativeName>
        <fullName evidence="6">Cell elongation protein RodA</fullName>
    </alternativeName>
    <alternativeName>
        <fullName evidence="6">Cell wall polymerase</fullName>
    </alternativeName>
    <alternativeName>
        <fullName evidence="6">Peptidoglycan polymerase</fullName>
        <shortName evidence="6">PG polymerase</shortName>
    </alternativeName>
</protein>
<dbReference type="EC" id="2.4.99.28" evidence="6"/>
<keyword evidence="6" id="KW-1003">Cell membrane</keyword>
<keyword evidence="6" id="KW-0808">Transferase</keyword>
<dbReference type="InterPro" id="IPR011923">
    <property type="entry name" value="RodA/MrdB"/>
</dbReference>
<dbReference type="Pfam" id="PF01098">
    <property type="entry name" value="FTSW_RODA_SPOVE"/>
    <property type="match status" value="1"/>
</dbReference>
<dbReference type="GO" id="GO:0071555">
    <property type="term" value="P:cell wall organization"/>
    <property type="evidence" value="ECO:0007669"/>
    <property type="project" value="UniProtKB-KW"/>
</dbReference>
<feature type="transmembrane region" description="Helical" evidence="6">
    <location>
        <begin position="67"/>
        <end position="89"/>
    </location>
</feature>
<dbReference type="GO" id="GO:0008955">
    <property type="term" value="F:peptidoglycan glycosyltransferase activity"/>
    <property type="evidence" value="ECO:0007669"/>
    <property type="project" value="UniProtKB-UniRule"/>
</dbReference>
<dbReference type="eggNOG" id="COG0772">
    <property type="taxonomic scope" value="Bacteria"/>
</dbReference>
<dbReference type="GO" id="GO:0005886">
    <property type="term" value="C:plasma membrane"/>
    <property type="evidence" value="ECO:0007669"/>
    <property type="project" value="UniProtKB-SubCell"/>
</dbReference>
<dbReference type="STRING" id="234267.Acid_4179"/>
<feature type="transmembrane region" description="Helical" evidence="6">
    <location>
        <begin position="301"/>
        <end position="325"/>
    </location>
</feature>
<feature type="transmembrane region" description="Helical" evidence="6">
    <location>
        <begin position="331"/>
        <end position="353"/>
    </location>
</feature>
<dbReference type="GO" id="GO:0008360">
    <property type="term" value="P:regulation of cell shape"/>
    <property type="evidence" value="ECO:0007669"/>
    <property type="project" value="UniProtKB-KW"/>
</dbReference>
<keyword evidence="4 6" id="KW-1133">Transmembrane helix</keyword>
<dbReference type="KEGG" id="sus:Acid_4179"/>
<feature type="transmembrane region" description="Helical" evidence="6">
    <location>
        <begin position="270"/>
        <end position="289"/>
    </location>
</feature>
<dbReference type="PANTHER" id="PTHR30474:SF1">
    <property type="entry name" value="PEPTIDOGLYCAN GLYCOSYLTRANSFERASE MRDB"/>
    <property type="match status" value="1"/>
</dbReference>
<dbReference type="GO" id="GO:0009252">
    <property type="term" value="P:peptidoglycan biosynthetic process"/>
    <property type="evidence" value="ECO:0007669"/>
    <property type="project" value="UniProtKB-UniRule"/>
</dbReference>
<keyword evidence="6" id="KW-0961">Cell wall biogenesis/degradation</keyword>
<comment type="catalytic activity">
    <reaction evidence="6">
        <text>[GlcNAc-(1-&gt;4)-Mur2Ac(oyl-L-Ala-gamma-D-Glu-L-Lys-D-Ala-D-Ala)](n)-di-trans,octa-cis-undecaprenyl diphosphate + beta-D-GlcNAc-(1-&gt;4)-Mur2Ac(oyl-L-Ala-gamma-D-Glu-L-Lys-D-Ala-D-Ala)-di-trans,octa-cis-undecaprenyl diphosphate = [GlcNAc-(1-&gt;4)-Mur2Ac(oyl-L-Ala-gamma-D-Glu-L-Lys-D-Ala-D-Ala)](n+1)-di-trans,octa-cis-undecaprenyl diphosphate + di-trans,octa-cis-undecaprenyl diphosphate + H(+)</text>
        <dbReference type="Rhea" id="RHEA:23708"/>
        <dbReference type="Rhea" id="RHEA-COMP:9602"/>
        <dbReference type="Rhea" id="RHEA-COMP:9603"/>
        <dbReference type="ChEBI" id="CHEBI:15378"/>
        <dbReference type="ChEBI" id="CHEBI:58405"/>
        <dbReference type="ChEBI" id="CHEBI:60033"/>
        <dbReference type="ChEBI" id="CHEBI:78435"/>
        <dbReference type="EC" id="2.4.99.28"/>
    </reaction>
</comment>
<sequence>MSKYLSPRDIDWTVLLIVLLICAVGVLQIYSATRDTDYTSAWWKQVVYVLGGLLFLWIAMMIDYHTMLHYVPALYIGSVGALLVTYLIGEKAYGSKRWIPMGFGVHLQVSEFVKLVIVLLVARYLTELRTDELEIREMLKLAGLVLIPTALVMKQPDLGTSLTYVAVLIACAFLAGLRWKYVAAIAVITVVVLPISWQFLNEYQRGRIVSFMDPERDPQGKGYQLIQSQIAVGSGGMFGKGVTKGTQTQLRFLPVPHKDFIFSAFAEEHGFVGVVVLLSLFFVLVMRIVQNAQTAPDRVGMYICMGVAALLLFHVLVNVGMVAGLMPVTGIPLPFMSFGGSSIWTFFLALGLVNNVRLRRFVN</sequence>
<dbReference type="HAMAP" id="MF_02079">
    <property type="entry name" value="PGT_RodA"/>
    <property type="match status" value="1"/>
</dbReference>
<feature type="transmembrane region" description="Helical" evidence="6">
    <location>
        <begin position="161"/>
        <end position="177"/>
    </location>
</feature>
<dbReference type="GO" id="GO:0051301">
    <property type="term" value="P:cell division"/>
    <property type="evidence" value="ECO:0007669"/>
    <property type="project" value="InterPro"/>
</dbReference>
<feature type="transmembrane region" description="Helical" evidence="6">
    <location>
        <begin position="109"/>
        <end position="126"/>
    </location>
</feature>
<dbReference type="OrthoDB" id="9812661at2"/>
<accession>Q01YX2</accession>
<comment type="function">
    <text evidence="6">Peptidoglycan polymerase that is essential for cell wall elongation.</text>
</comment>
<dbReference type="HOGENOM" id="CLU_029243_2_1_0"/>
<keyword evidence="3 6" id="KW-0133">Cell shape</keyword>
<evidence type="ECO:0000256" key="6">
    <source>
        <dbReference type="HAMAP-Rule" id="MF_02079"/>
    </source>
</evidence>
<comment type="subcellular location">
    <subcellularLocation>
        <location evidence="6">Cell membrane</location>
        <topology evidence="6">Multi-pass membrane protein</topology>
    </subcellularLocation>
    <subcellularLocation>
        <location evidence="1">Membrane</location>
        <topology evidence="1">Multi-pass membrane protein</topology>
    </subcellularLocation>
</comment>
<evidence type="ECO:0000256" key="3">
    <source>
        <dbReference type="ARBA" id="ARBA00022960"/>
    </source>
</evidence>
<keyword evidence="6" id="KW-0328">Glycosyltransferase</keyword>
<comment type="similarity">
    <text evidence="6">Belongs to the SEDS family. MrdB/RodA subfamily.</text>
</comment>
<organism evidence="7">
    <name type="scientific">Solibacter usitatus (strain Ellin6076)</name>
    <dbReference type="NCBI Taxonomy" id="234267"/>
    <lineage>
        <taxon>Bacteria</taxon>
        <taxon>Pseudomonadati</taxon>
        <taxon>Acidobacteriota</taxon>
        <taxon>Terriglobia</taxon>
        <taxon>Bryobacterales</taxon>
        <taxon>Solibacteraceae</taxon>
        <taxon>Candidatus Solibacter</taxon>
    </lineage>
</organism>
<dbReference type="AlphaFoldDB" id="Q01YX2"/>